<protein>
    <recommendedName>
        <fullName evidence="4">Right handed beta helix domain-containing protein</fullName>
    </recommendedName>
</protein>
<dbReference type="EMBL" id="JACDUS010000013">
    <property type="protein sequence ID" value="MBA2882900.1"/>
    <property type="molecule type" value="Genomic_DNA"/>
</dbReference>
<evidence type="ECO:0008006" key="4">
    <source>
        <dbReference type="Google" id="ProtNLM"/>
    </source>
</evidence>
<sequence>MTIKHHTLHLIKLVSLTGILLLFVFSGFSFGATEANFPLEITNIKPAGTGEPAIPETNRIFRAYPGIEYNIRAAAIGGVYPYTYELSNKPVGMSIDENTGEITWDNPQSDAGPITLSVTDSEGSTVTADWSIEVTTKGFLFVDNSAAANGDGSLNNPYNSMTNFLTDTLDTGQQSDIVYFRAGTYEMVDHNSSSDHILRIDDNPTNWLNYPGEDVVLQGSDNAGKAYRINPMGETIYFDGIIIKNTIGYAFTLYGAPNYYTIRRCVFDGLVPPDSTNRNYGFIFTSAGGATYYNVIQDNEFKNWYGAAAIGSLYQDKKLLIENNYIHTPKSKPADGPSGIGVTMAFALKSRLDYLTVRGNDVQMGDESSGIFDSSVNNFFNVEYMDLCFNYFNCDPAGNNRTDLMLNSQSSSHGPNIYHNVYRNTVRGHGALFRFSPCDQGPFTLTNNVFIFEKNELERDCVTYDSNLEGTDADNIIDSDGQLTEEYSEYVGTRGHQIQGQETATLSEEEPLPSPDLEIQVSSR</sequence>
<keyword evidence="3" id="KW-1185">Reference proteome</keyword>
<organism evidence="2 3">
    <name type="scientific">Desulfosalsimonas propionicica</name>
    <dbReference type="NCBI Taxonomy" id="332175"/>
    <lineage>
        <taxon>Bacteria</taxon>
        <taxon>Pseudomonadati</taxon>
        <taxon>Thermodesulfobacteriota</taxon>
        <taxon>Desulfobacteria</taxon>
        <taxon>Desulfobacterales</taxon>
        <taxon>Desulfosalsimonadaceae</taxon>
        <taxon>Desulfosalsimonas</taxon>
    </lineage>
</organism>
<gene>
    <name evidence="2" type="ORF">HNR65_003255</name>
</gene>
<evidence type="ECO:0000313" key="2">
    <source>
        <dbReference type="EMBL" id="MBA2882900.1"/>
    </source>
</evidence>
<dbReference type="AlphaFoldDB" id="A0A7W0CBX2"/>
<dbReference type="GO" id="GO:0005509">
    <property type="term" value="F:calcium ion binding"/>
    <property type="evidence" value="ECO:0007669"/>
    <property type="project" value="InterPro"/>
</dbReference>
<reference evidence="2 3" key="1">
    <citation type="submission" date="2020-07" db="EMBL/GenBank/DDBJ databases">
        <title>Genomic Encyclopedia of Type Strains, Phase IV (KMG-IV): sequencing the most valuable type-strain genomes for metagenomic binning, comparative biology and taxonomic classification.</title>
        <authorList>
            <person name="Goeker M."/>
        </authorList>
    </citation>
    <scope>NUCLEOTIDE SEQUENCE [LARGE SCALE GENOMIC DNA]</scope>
    <source>
        <strain evidence="2 3">DSM 17721</strain>
    </source>
</reference>
<name>A0A7W0CBX2_9BACT</name>
<dbReference type="RefSeq" id="WP_181552516.1">
    <property type="nucleotide sequence ID" value="NZ_JACDUS010000013.1"/>
</dbReference>
<dbReference type="SUPFAM" id="SSF51126">
    <property type="entry name" value="Pectin lyase-like"/>
    <property type="match status" value="1"/>
</dbReference>
<feature type="compositionally biased region" description="Polar residues" evidence="1">
    <location>
        <begin position="496"/>
        <end position="505"/>
    </location>
</feature>
<evidence type="ECO:0000313" key="3">
    <source>
        <dbReference type="Proteomes" id="UP000525298"/>
    </source>
</evidence>
<proteinExistence type="predicted"/>
<dbReference type="InterPro" id="IPR011050">
    <property type="entry name" value="Pectin_lyase_fold/virulence"/>
</dbReference>
<evidence type="ECO:0000256" key="1">
    <source>
        <dbReference type="SAM" id="MobiDB-lite"/>
    </source>
</evidence>
<feature type="region of interest" description="Disordered" evidence="1">
    <location>
        <begin position="496"/>
        <end position="524"/>
    </location>
</feature>
<dbReference type="GO" id="GO:0016020">
    <property type="term" value="C:membrane"/>
    <property type="evidence" value="ECO:0007669"/>
    <property type="project" value="InterPro"/>
</dbReference>
<comment type="caution">
    <text evidence="2">The sequence shown here is derived from an EMBL/GenBank/DDBJ whole genome shotgun (WGS) entry which is preliminary data.</text>
</comment>
<dbReference type="Pfam" id="PF05345">
    <property type="entry name" value="He_PIG"/>
    <property type="match status" value="1"/>
</dbReference>
<dbReference type="InterPro" id="IPR015919">
    <property type="entry name" value="Cadherin-like_sf"/>
</dbReference>
<dbReference type="Gene3D" id="2.60.40.10">
    <property type="entry name" value="Immunoglobulins"/>
    <property type="match status" value="1"/>
</dbReference>
<accession>A0A7W0CBX2</accession>
<dbReference type="Proteomes" id="UP000525298">
    <property type="component" value="Unassembled WGS sequence"/>
</dbReference>
<dbReference type="InterPro" id="IPR013783">
    <property type="entry name" value="Ig-like_fold"/>
</dbReference>
<dbReference type="SUPFAM" id="SSF49313">
    <property type="entry name" value="Cadherin-like"/>
    <property type="match status" value="1"/>
</dbReference>